<name>F4S0K2_MELLP</name>
<dbReference type="Proteomes" id="UP000001072">
    <property type="component" value="Unassembled WGS sequence"/>
</dbReference>
<dbReference type="InParanoid" id="F4S0K2"/>
<reference evidence="2" key="1">
    <citation type="journal article" date="2011" name="Proc. Natl. Acad. Sci. U.S.A.">
        <title>Obligate biotrophy features unraveled by the genomic analysis of rust fungi.</title>
        <authorList>
            <person name="Duplessis S."/>
            <person name="Cuomo C.A."/>
            <person name="Lin Y.-C."/>
            <person name="Aerts A."/>
            <person name="Tisserant E."/>
            <person name="Veneault-Fourrey C."/>
            <person name="Joly D.L."/>
            <person name="Hacquard S."/>
            <person name="Amselem J."/>
            <person name="Cantarel B.L."/>
            <person name="Chiu R."/>
            <person name="Coutinho P.M."/>
            <person name="Feau N."/>
            <person name="Field M."/>
            <person name="Frey P."/>
            <person name="Gelhaye E."/>
            <person name="Goldberg J."/>
            <person name="Grabherr M.G."/>
            <person name="Kodira C.D."/>
            <person name="Kohler A."/>
            <person name="Kuees U."/>
            <person name="Lindquist E.A."/>
            <person name="Lucas S.M."/>
            <person name="Mago R."/>
            <person name="Mauceli E."/>
            <person name="Morin E."/>
            <person name="Murat C."/>
            <person name="Pangilinan J.L."/>
            <person name="Park R."/>
            <person name="Pearson M."/>
            <person name="Quesneville H."/>
            <person name="Rouhier N."/>
            <person name="Sakthikumar S."/>
            <person name="Salamov A.A."/>
            <person name="Schmutz J."/>
            <person name="Selles B."/>
            <person name="Shapiro H."/>
            <person name="Tanguay P."/>
            <person name="Tuskan G.A."/>
            <person name="Henrissat B."/>
            <person name="Van de Peer Y."/>
            <person name="Rouze P."/>
            <person name="Ellis J.G."/>
            <person name="Dodds P.N."/>
            <person name="Schein J.E."/>
            <person name="Zhong S."/>
            <person name="Hamelin R.C."/>
            <person name="Grigoriev I.V."/>
            <person name="Szabo L.J."/>
            <person name="Martin F."/>
        </authorList>
    </citation>
    <scope>NUCLEOTIDE SEQUENCE [LARGE SCALE GENOMIC DNA]</scope>
    <source>
        <strain evidence="2">98AG31 / pathotype 3-4-7</strain>
    </source>
</reference>
<dbReference type="VEuPathDB" id="FungiDB:MELLADRAFT_66785"/>
<keyword evidence="2" id="KW-1185">Reference proteome</keyword>
<dbReference type="RefSeq" id="XP_007414952.1">
    <property type="nucleotide sequence ID" value="XM_007414890.1"/>
</dbReference>
<sequence>MDYNGAHINPSTGNITQLQQIHQKYDKIEGQIQWVEQSYHMLIEAFGEDELVWQLQGQMDTDHYHKSWSTGYIASFIKAFKDVKFMAEECTKQWTKDRNWR</sequence>
<dbReference type="EMBL" id="GL883135">
    <property type="protein sequence ID" value="EGG01852.1"/>
    <property type="molecule type" value="Genomic_DNA"/>
</dbReference>
<dbReference type="GeneID" id="18930702"/>
<proteinExistence type="predicted"/>
<dbReference type="AlphaFoldDB" id="F4S0K2"/>
<dbReference type="HOGENOM" id="CLU_2292301_0_0_1"/>
<organism evidence="2">
    <name type="scientific">Melampsora larici-populina (strain 98AG31 / pathotype 3-4-7)</name>
    <name type="common">Poplar leaf rust fungus</name>
    <dbReference type="NCBI Taxonomy" id="747676"/>
    <lineage>
        <taxon>Eukaryota</taxon>
        <taxon>Fungi</taxon>
        <taxon>Dikarya</taxon>
        <taxon>Basidiomycota</taxon>
        <taxon>Pucciniomycotina</taxon>
        <taxon>Pucciniomycetes</taxon>
        <taxon>Pucciniales</taxon>
        <taxon>Melampsoraceae</taxon>
        <taxon>Melampsora</taxon>
    </lineage>
</organism>
<gene>
    <name evidence="1" type="ORF">MELLADRAFT_66785</name>
</gene>
<evidence type="ECO:0000313" key="2">
    <source>
        <dbReference type="Proteomes" id="UP000001072"/>
    </source>
</evidence>
<accession>F4S0K2</accession>
<evidence type="ECO:0000313" key="1">
    <source>
        <dbReference type="EMBL" id="EGG01852.1"/>
    </source>
</evidence>
<protein>
    <submittedName>
        <fullName evidence="1">Uncharacterized protein</fullName>
    </submittedName>
</protein>
<dbReference type="KEGG" id="mlr:MELLADRAFT_66785"/>